<protein>
    <submittedName>
        <fullName evidence="1">ST</fullName>
    </submittedName>
</protein>
<reference evidence="1" key="1">
    <citation type="journal article" date="2023" name="Virol. J.">
        <title>Identification and characterization of a polyomavirus in the thornback skate (Raja clavata).</title>
        <authorList>
            <person name="Abrantes J."/>
            <person name="Varsani A."/>
            <person name="Pereira P."/>
            <person name="Maia C."/>
            <person name="Farias I."/>
            <person name="Verissimo A."/>
            <person name="Neves F."/>
        </authorList>
    </citation>
    <scope>NUCLEOTIDE SEQUENCE</scope>
    <source>
        <strain evidence="1">Polyoma_Thornback</strain>
    </source>
</reference>
<accession>A0AA51RFA9</accession>
<evidence type="ECO:0000313" key="1">
    <source>
        <dbReference type="EMBL" id="WMP40557.1"/>
    </source>
</evidence>
<dbReference type="EMBL" id="OR159679">
    <property type="protein sequence ID" value="WMP40557.1"/>
    <property type="molecule type" value="Genomic_DNA"/>
</dbReference>
<name>A0AA51RFA9_9POLY</name>
<proteinExistence type="predicted"/>
<reference evidence="1" key="2">
    <citation type="submission" date="2023-06" db="EMBL/GenBank/DDBJ databases">
        <authorList>
            <person name="Abrantes J."/>
            <person name="Varsani A."/>
            <person name="Pereira P."/>
            <person name="Maia C."/>
            <person name="Freitas I."/>
            <person name="Verissimo A."/>
            <person name="Neves F."/>
        </authorList>
    </citation>
    <scope>NUCLEOTIDE SEQUENCE</scope>
    <source>
        <strain evidence="1">Polyoma_Thornback</strain>
    </source>
</reference>
<organism evidence="1">
    <name type="scientific">Raja clavata polyomavirus 1</name>
    <dbReference type="NCBI Taxonomy" id="3072331"/>
    <lineage>
        <taxon>Viruses</taxon>
        <taxon>Monodnaviria</taxon>
        <taxon>Shotokuvirae</taxon>
        <taxon>Cossaviricota</taxon>
        <taxon>Papovaviricetes</taxon>
        <taxon>Sepolyvirales</taxon>
        <taxon>Polyomaviridae</taxon>
    </lineage>
</organism>
<sequence>MHKCVQETNGIAACPALFSAVPGTFFEKLWQPMVLHEPGTFYF</sequence>